<dbReference type="GO" id="GO:0003676">
    <property type="term" value="F:nucleic acid binding"/>
    <property type="evidence" value="ECO:0007669"/>
    <property type="project" value="InterPro"/>
</dbReference>
<keyword evidence="2" id="KW-1185">Reference proteome</keyword>
<organism evidence="1 2">
    <name type="scientific">Parnassius mnemosyne</name>
    <name type="common">clouded apollo</name>
    <dbReference type="NCBI Taxonomy" id="213953"/>
    <lineage>
        <taxon>Eukaryota</taxon>
        <taxon>Metazoa</taxon>
        <taxon>Ecdysozoa</taxon>
        <taxon>Arthropoda</taxon>
        <taxon>Hexapoda</taxon>
        <taxon>Insecta</taxon>
        <taxon>Pterygota</taxon>
        <taxon>Neoptera</taxon>
        <taxon>Endopterygota</taxon>
        <taxon>Lepidoptera</taxon>
        <taxon>Glossata</taxon>
        <taxon>Ditrysia</taxon>
        <taxon>Papilionoidea</taxon>
        <taxon>Papilionidae</taxon>
        <taxon>Parnassiinae</taxon>
        <taxon>Parnassini</taxon>
        <taxon>Parnassius</taxon>
        <taxon>Driopa</taxon>
    </lineage>
</organism>
<evidence type="ECO:0000313" key="1">
    <source>
        <dbReference type="EMBL" id="CAK1600325.1"/>
    </source>
</evidence>
<gene>
    <name evidence="1" type="ORF">PARMNEM_LOCUS19100</name>
</gene>
<dbReference type="EMBL" id="CAVLGL010000115">
    <property type="protein sequence ID" value="CAK1600325.1"/>
    <property type="molecule type" value="Genomic_DNA"/>
</dbReference>
<dbReference type="PANTHER" id="PTHR38681:SF1">
    <property type="entry name" value="RETROVIRUS-RELATED POL POLYPROTEIN FROM TRANSPOSON 412-LIKE PROTEIN"/>
    <property type="match status" value="1"/>
</dbReference>
<dbReference type="Gene3D" id="3.30.420.10">
    <property type="entry name" value="Ribonuclease H-like superfamily/Ribonuclease H"/>
    <property type="match status" value="1"/>
</dbReference>
<dbReference type="PANTHER" id="PTHR38681">
    <property type="entry name" value="RETROVIRUS-RELATED POL POLYPROTEIN FROM TRANSPOSON 412-LIKE PROTEIN-RELATED"/>
    <property type="match status" value="1"/>
</dbReference>
<protein>
    <submittedName>
        <fullName evidence="1">Uncharacterized protein</fullName>
    </submittedName>
</protein>
<proteinExistence type="predicted"/>
<sequence length="198" mass="22550">MVERMHRHLKAAIVCHNNQRWTESLPLVLLGMRNALKQDLQASPAELIYGESLRLPGEFLHSNNSESSTDITDFLSRLRLIMNNIRPSPGTRHGSKKVFIFKDLPNATHVYVRDDSVKGSLQPAYSSPFKVLERGDKIYKLLMKGKEQTVSIDRIKPAYISSDASACRTPPANKKEEYEKSCTRSGRRVKLSDYYRPS</sequence>
<comment type="caution">
    <text evidence="1">The sequence shown here is derived from an EMBL/GenBank/DDBJ whole genome shotgun (WGS) entry which is preliminary data.</text>
</comment>
<reference evidence="1 2" key="1">
    <citation type="submission" date="2023-11" db="EMBL/GenBank/DDBJ databases">
        <authorList>
            <person name="Hedman E."/>
            <person name="Englund M."/>
            <person name="Stromberg M."/>
            <person name="Nyberg Akerstrom W."/>
            <person name="Nylinder S."/>
            <person name="Jareborg N."/>
            <person name="Kallberg Y."/>
            <person name="Kronander E."/>
        </authorList>
    </citation>
    <scope>NUCLEOTIDE SEQUENCE [LARGE SCALE GENOMIC DNA]</scope>
</reference>
<accession>A0AAV1LZL9</accession>
<dbReference type="InterPro" id="IPR036397">
    <property type="entry name" value="RNaseH_sf"/>
</dbReference>
<dbReference type="AlphaFoldDB" id="A0AAV1LZL9"/>
<dbReference type="Proteomes" id="UP001314205">
    <property type="component" value="Unassembled WGS sequence"/>
</dbReference>
<evidence type="ECO:0000313" key="2">
    <source>
        <dbReference type="Proteomes" id="UP001314205"/>
    </source>
</evidence>
<name>A0AAV1LZL9_9NEOP</name>